<dbReference type="KEGG" id="lin:pli0054"/>
<keyword evidence="1" id="KW-0472">Membrane</keyword>
<feature type="transmembrane region" description="Helical" evidence="1">
    <location>
        <begin position="6"/>
        <end position="26"/>
    </location>
</feature>
<gene>
    <name evidence="2" type="ordered locus">pli0054</name>
</gene>
<proteinExistence type="predicted"/>
<sequence>MANVGMFVIALSTILGYRILIFFYDIEYRIVRFNKKLYQVAEAFADGMDSEEVEANLINKVGIDQESAKSIVKKSLKYRKKKQAYKNFIKITNKVLGIRIYDPKYKSD</sequence>
<name>Q926K6_LISIN</name>
<accession>Q926K6</accession>
<evidence type="ECO:0000313" key="2">
    <source>
        <dbReference type="EMBL" id="CAC42052.1"/>
    </source>
</evidence>
<protein>
    <submittedName>
        <fullName evidence="2">Pli0054 protein</fullName>
    </submittedName>
</protein>
<keyword evidence="1" id="KW-0812">Transmembrane</keyword>
<evidence type="ECO:0000256" key="1">
    <source>
        <dbReference type="SAM" id="Phobius"/>
    </source>
</evidence>
<dbReference type="AlphaFoldDB" id="Q926K6"/>
<keyword evidence="2" id="KW-0614">Plasmid</keyword>
<dbReference type="HOGENOM" id="CLU_2193708_0_0_9"/>
<evidence type="ECO:0000313" key="3">
    <source>
        <dbReference type="Proteomes" id="UP000002513"/>
    </source>
</evidence>
<reference evidence="3" key="1">
    <citation type="journal article" date="2001" name="Science">
        <title>Comparative genomics of Listeria species.</title>
        <authorList>
            <person name="Glaser P."/>
            <person name="Frangeul L."/>
            <person name="Buchrieser C."/>
            <person name="Rusniok C."/>
            <person name="Amend A."/>
            <person name="Baquero F."/>
            <person name="Berche P."/>
            <person name="Bloecker H."/>
            <person name="Brandt P."/>
            <person name="Chakraborty T."/>
            <person name="Charbit A."/>
            <person name="Chetouani F."/>
            <person name="Couve E."/>
            <person name="de Daruvar A."/>
            <person name="Dehoux P."/>
            <person name="Domann E."/>
            <person name="Dominguez-Bernal G."/>
            <person name="Duchaud E."/>
            <person name="Durant L."/>
            <person name="Dussurget O."/>
            <person name="Entian K.-D."/>
            <person name="Fsihi H."/>
            <person name="Garcia-del Portillo F."/>
            <person name="Garrido P."/>
            <person name="Gautier L."/>
            <person name="Goebel W."/>
            <person name="Gomez-Lopez N."/>
            <person name="Hain T."/>
            <person name="Hauf J."/>
            <person name="Jackson D."/>
            <person name="Jones L.-M."/>
            <person name="Kaerst U."/>
            <person name="Kreft J."/>
            <person name="Kuhn M."/>
            <person name="Kunst F."/>
            <person name="Kurapkat G."/>
            <person name="Madueno E."/>
            <person name="Maitournam A."/>
            <person name="Mata Vicente J."/>
            <person name="Ng E."/>
            <person name="Nedjari H."/>
            <person name="Nordsiek G."/>
            <person name="Novella S."/>
            <person name="de Pablos B."/>
            <person name="Perez-Diaz J.-C."/>
            <person name="Purcell R."/>
            <person name="Remmel B."/>
            <person name="Rose M."/>
            <person name="Schlueter T."/>
            <person name="Simoes N."/>
            <person name="Tierrez A."/>
            <person name="Vazquez-Boland J.-A."/>
            <person name="Voss H."/>
            <person name="Wehland J."/>
            <person name="Cossart P."/>
        </authorList>
    </citation>
    <scope>NUCLEOTIDE SEQUENCE [LARGE SCALE GENOMIC DNA]</scope>
    <source>
        <strain evidence="3">ATCC BAA-680 / CLIP 11262</strain>
    </source>
</reference>
<dbReference type="Proteomes" id="UP000002513">
    <property type="component" value="Plasmid pLI100"/>
</dbReference>
<geneLocation type="plasmid" evidence="2 3">
    <name>pLI100</name>
</geneLocation>
<dbReference type="EMBL" id="AL592102">
    <property type="protein sequence ID" value="CAC42052.1"/>
    <property type="molecule type" value="Genomic_DNA"/>
</dbReference>
<keyword evidence="1" id="KW-1133">Transmembrane helix</keyword>
<organism evidence="2 3">
    <name type="scientific">Listeria innocua serovar 6a (strain ATCC BAA-680 / CLIP 11262)</name>
    <dbReference type="NCBI Taxonomy" id="272626"/>
    <lineage>
        <taxon>Bacteria</taxon>
        <taxon>Bacillati</taxon>
        <taxon>Bacillota</taxon>
        <taxon>Bacilli</taxon>
        <taxon>Bacillales</taxon>
        <taxon>Listeriaceae</taxon>
        <taxon>Listeria</taxon>
    </lineage>
</organism>